<evidence type="ECO:0000313" key="1">
    <source>
        <dbReference type="EMBL" id="PYF76954.1"/>
    </source>
</evidence>
<keyword evidence="2" id="KW-1185">Reference proteome</keyword>
<name>A0A318UKP7_9SPHI</name>
<dbReference type="OrthoDB" id="1523452at2"/>
<reference evidence="1 2" key="1">
    <citation type="submission" date="2018-06" db="EMBL/GenBank/DDBJ databases">
        <title>Genomic Encyclopedia of Archaeal and Bacterial Type Strains, Phase II (KMG-II): from individual species to whole genera.</title>
        <authorList>
            <person name="Goeker M."/>
        </authorList>
    </citation>
    <scope>NUCLEOTIDE SEQUENCE [LARGE SCALE GENOMIC DNA]</scope>
    <source>
        <strain evidence="1 2">DSM 27372</strain>
    </source>
</reference>
<evidence type="ECO:0000313" key="2">
    <source>
        <dbReference type="Proteomes" id="UP000248198"/>
    </source>
</evidence>
<dbReference type="EMBL" id="QKLU01000001">
    <property type="protein sequence ID" value="PYF76954.1"/>
    <property type="molecule type" value="Genomic_DNA"/>
</dbReference>
<dbReference type="RefSeq" id="WP_110827044.1">
    <property type="nucleotide sequence ID" value="NZ_QKLU01000001.1"/>
</dbReference>
<dbReference type="AlphaFoldDB" id="A0A318UKP7"/>
<dbReference type="Pfam" id="PF08889">
    <property type="entry name" value="WbqC"/>
    <property type="match status" value="1"/>
</dbReference>
<dbReference type="InterPro" id="IPR014985">
    <property type="entry name" value="WbqC"/>
</dbReference>
<protein>
    <submittedName>
        <fullName evidence="1">WbqC-like protein</fullName>
    </submittedName>
</protein>
<accession>A0A318UKP7</accession>
<sequence>MQSPAIFPLFYLPPASYFSALDVNNFNFLIEKHEHFPKQTYRNRARIASPNGSLDLYVPVVKGSKFHTVIKDVKISYDFKWQRLHWLSLQTSYRNSAYFEYYEDEISSFYSKKFEFLFDYNVELLVWILKKLKKEQVIHFTDTYHTSAEVELDYRNKLNFKKPEYEYQAKPYFQVFEDRNGFIPDLSILDLLFSQGPQAKLFI</sequence>
<proteinExistence type="predicted"/>
<gene>
    <name evidence="1" type="ORF">B0O44_101429</name>
</gene>
<organism evidence="1 2">
    <name type="scientific">Pedobacter nutrimenti</name>
    <dbReference type="NCBI Taxonomy" id="1241337"/>
    <lineage>
        <taxon>Bacteria</taxon>
        <taxon>Pseudomonadati</taxon>
        <taxon>Bacteroidota</taxon>
        <taxon>Sphingobacteriia</taxon>
        <taxon>Sphingobacteriales</taxon>
        <taxon>Sphingobacteriaceae</taxon>
        <taxon>Pedobacter</taxon>
    </lineage>
</organism>
<comment type="caution">
    <text evidence="1">The sequence shown here is derived from an EMBL/GenBank/DDBJ whole genome shotgun (WGS) entry which is preliminary data.</text>
</comment>
<dbReference type="Proteomes" id="UP000248198">
    <property type="component" value="Unassembled WGS sequence"/>
</dbReference>